<dbReference type="GO" id="GO:0019164">
    <property type="term" value="F:pyruvate synthase activity"/>
    <property type="evidence" value="ECO:0007669"/>
    <property type="project" value="UniProtKB-ARBA"/>
</dbReference>
<dbReference type="GO" id="GO:0018491">
    <property type="term" value="F:2-oxobutyrate synthase activity"/>
    <property type="evidence" value="ECO:0007669"/>
    <property type="project" value="UniProtKB-ARBA"/>
</dbReference>
<dbReference type="SUPFAM" id="SSF52518">
    <property type="entry name" value="Thiamin diphosphate-binding fold (THDP-binding)"/>
    <property type="match status" value="1"/>
</dbReference>
<proteinExistence type="predicted"/>
<evidence type="ECO:0000313" key="10">
    <source>
        <dbReference type="Proteomes" id="UP000248044"/>
    </source>
</evidence>
<sequence length="345" mass="38760">MMWRPEYTIKDLNYILRKNELDKDRLLSFYRKMYTIRYFEESIAKKYYEGKVPQFNMASGVIRGEMHLAVGQEAIAVGVEDNLKDDDVVVSTHRPHHHAIAKGVDLKKLAAEIFGKSTGLCKGKGGHMHLFDKSKRFSCSGIVGASFPQALGAAFAFNYTGTNNVAVAFAGEGAANHGTFAETLNIASAWNLPLIIVIEDNLYADSTPKSFVMSTTHHYQKALANNIQSFLINGNDVIEVYTVANYAIKKARSGFGPTVIEAVTYRLRGHFEGDSEEYRTKEEVELWRKIDPISFLEDRMMKLGYSNEELNKIRKDAENEVNEAIKFAENSPYPSEEDALRGVFA</sequence>
<accession>A0A2U9II15</accession>
<keyword evidence="5" id="KW-0560">Oxidoreductase</keyword>
<evidence type="ECO:0000256" key="6">
    <source>
        <dbReference type="ARBA" id="ARBA00023052"/>
    </source>
</evidence>
<evidence type="ECO:0000259" key="8">
    <source>
        <dbReference type="Pfam" id="PF00676"/>
    </source>
</evidence>
<protein>
    <recommendedName>
        <fullName evidence="4">2-oxoacid oxidoreductase (ferredoxin)</fullName>
        <ecNumber evidence="4">1.2.7.11</ecNumber>
    </recommendedName>
</protein>
<dbReference type="GO" id="GO:0004739">
    <property type="term" value="F:pyruvate dehydrogenase (acetyl-transferring) activity"/>
    <property type="evidence" value="ECO:0007669"/>
    <property type="project" value="TreeGrafter"/>
</dbReference>
<evidence type="ECO:0000256" key="2">
    <source>
        <dbReference type="ARBA" id="ARBA00003908"/>
    </source>
</evidence>
<dbReference type="Proteomes" id="UP000248044">
    <property type="component" value="Chromosome"/>
</dbReference>
<dbReference type="InterPro" id="IPR029061">
    <property type="entry name" value="THDP-binding"/>
</dbReference>
<dbReference type="Pfam" id="PF00676">
    <property type="entry name" value="E1_dh"/>
    <property type="match status" value="1"/>
</dbReference>
<comment type="catalytic activity">
    <reaction evidence="7">
        <text>a 2-oxocarboxylate + 2 oxidized [2Fe-2S]-[ferredoxin] + CoA = an acyl-CoA + 2 reduced [2Fe-2S]-[ferredoxin] + CO2 + H(+)</text>
        <dbReference type="Rhea" id="RHEA:42316"/>
        <dbReference type="Rhea" id="RHEA-COMP:10000"/>
        <dbReference type="Rhea" id="RHEA-COMP:10001"/>
        <dbReference type="ChEBI" id="CHEBI:15378"/>
        <dbReference type="ChEBI" id="CHEBI:16526"/>
        <dbReference type="ChEBI" id="CHEBI:33737"/>
        <dbReference type="ChEBI" id="CHEBI:33738"/>
        <dbReference type="ChEBI" id="CHEBI:35179"/>
        <dbReference type="ChEBI" id="CHEBI:57287"/>
        <dbReference type="ChEBI" id="CHEBI:58342"/>
        <dbReference type="EC" id="1.2.7.11"/>
    </reaction>
</comment>
<dbReference type="KEGG" id="abri:DFR85_14810"/>
<feature type="domain" description="Dehydrogenase E1 component" evidence="8">
    <location>
        <begin position="58"/>
        <end position="335"/>
    </location>
</feature>
<evidence type="ECO:0000256" key="7">
    <source>
        <dbReference type="ARBA" id="ARBA00048893"/>
    </source>
</evidence>
<dbReference type="OrthoDB" id="25266at2157"/>
<gene>
    <name evidence="9" type="ORF">DFR85_14810</name>
</gene>
<dbReference type="PANTHER" id="PTHR11516">
    <property type="entry name" value="PYRUVATE DEHYDROGENASE E1 COMPONENT, ALPHA SUBUNIT BACTERIAL AND ORGANELLAR"/>
    <property type="match status" value="1"/>
</dbReference>
<evidence type="ECO:0000256" key="4">
    <source>
        <dbReference type="ARBA" id="ARBA00012691"/>
    </source>
</evidence>
<dbReference type="GO" id="GO:0047553">
    <property type="term" value="F:2-oxoglutarate synthase activity"/>
    <property type="evidence" value="ECO:0007669"/>
    <property type="project" value="UniProtKB-ARBA"/>
</dbReference>
<dbReference type="PANTHER" id="PTHR11516:SF60">
    <property type="entry name" value="PYRUVATE DEHYDROGENASE E1 COMPONENT SUBUNIT ALPHA"/>
    <property type="match status" value="1"/>
</dbReference>
<evidence type="ECO:0000256" key="3">
    <source>
        <dbReference type="ARBA" id="ARBA00011631"/>
    </source>
</evidence>
<evidence type="ECO:0000313" key="9">
    <source>
        <dbReference type="EMBL" id="AWR95668.1"/>
    </source>
</evidence>
<evidence type="ECO:0000256" key="1">
    <source>
        <dbReference type="ARBA" id="ARBA00001964"/>
    </source>
</evidence>
<evidence type="ECO:0000256" key="5">
    <source>
        <dbReference type="ARBA" id="ARBA00023002"/>
    </source>
</evidence>
<dbReference type="EMBL" id="CP029289">
    <property type="protein sequence ID" value="AWR95668.1"/>
    <property type="molecule type" value="Genomic_DNA"/>
</dbReference>
<comment type="cofactor">
    <cofactor evidence="1">
        <name>thiamine diphosphate</name>
        <dbReference type="ChEBI" id="CHEBI:58937"/>
    </cofactor>
</comment>
<name>A0A2U9II15_9CREN</name>
<dbReference type="AlphaFoldDB" id="A0A2U9II15"/>
<comment type="function">
    <text evidence="2">Catalyzes the coenzyme A-dependent oxidative decarboxylation of different 2-oxoacids such as 2-oxoglutarate, pyruvate and 2-oxobutyrate to form their CoA derivatives.</text>
</comment>
<dbReference type="InterPro" id="IPR050642">
    <property type="entry name" value="PDH_E1_Alpha_Subunit"/>
</dbReference>
<dbReference type="CDD" id="cd02000">
    <property type="entry name" value="TPP_E1_PDC_ADC_BCADC"/>
    <property type="match status" value="1"/>
</dbReference>
<comment type="subunit">
    <text evidence="3">Heterodimer composed of an alpha and a beta subunit.</text>
</comment>
<dbReference type="Gene3D" id="3.40.50.970">
    <property type="match status" value="1"/>
</dbReference>
<keyword evidence="10" id="KW-1185">Reference proteome</keyword>
<organism evidence="9 10">
    <name type="scientific">Acidianus brierleyi</name>
    <dbReference type="NCBI Taxonomy" id="41673"/>
    <lineage>
        <taxon>Archaea</taxon>
        <taxon>Thermoproteota</taxon>
        <taxon>Thermoprotei</taxon>
        <taxon>Sulfolobales</taxon>
        <taxon>Sulfolobaceae</taxon>
        <taxon>Acidianus</taxon>
    </lineage>
</organism>
<dbReference type="InterPro" id="IPR001017">
    <property type="entry name" value="DH_E1"/>
</dbReference>
<dbReference type="EC" id="1.2.7.11" evidence="4"/>
<keyword evidence="9" id="KW-0670">Pyruvate</keyword>
<keyword evidence="6" id="KW-0786">Thiamine pyrophosphate</keyword>
<reference evidence="9 10" key="1">
    <citation type="submission" date="2018-05" db="EMBL/GenBank/DDBJ databases">
        <title>Complete Genome Sequences of Extremely Thermoacidophilic, Metal-Mobilizing Type-Strain Members of the Archaeal Family Sulfolobaceae: Acidianus brierleyi DSM-1651T, Acidianus sulfidivorans DSM-18786T, Metallosphaera hakonensis DSM-7519T, and Metallosphaera prunae DSM-10039T.</title>
        <authorList>
            <person name="Counts J.A."/>
            <person name="Kelly R.M."/>
        </authorList>
    </citation>
    <scope>NUCLEOTIDE SEQUENCE [LARGE SCALE GENOMIC DNA]</scope>
    <source>
        <strain evidence="9 10">DSM 1651</strain>
    </source>
</reference>